<dbReference type="InterPro" id="IPR016053">
    <property type="entry name" value="Haem_Oase-like"/>
</dbReference>
<reference evidence="1 2" key="1">
    <citation type="submission" date="2019-12" db="EMBL/GenBank/DDBJ databases">
        <title>Halomonas rutogse sp. nov. isolated from two lakes on Tibetan Plateau.</title>
        <authorList>
            <person name="Gao P."/>
        </authorList>
    </citation>
    <scope>NUCLEOTIDE SEQUENCE [LARGE SCALE GENOMIC DNA]</scope>
    <source>
        <strain evidence="1 2">ZH2S</strain>
    </source>
</reference>
<keyword evidence="2" id="KW-1185">Reference proteome</keyword>
<gene>
    <name evidence="1" type="ORF">GPM19_00240</name>
</gene>
<dbReference type="Pfam" id="PF01126">
    <property type="entry name" value="Heme_oxygenase"/>
    <property type="match status" value="1"/>
</dbReference>
<dbReference type="Gene3D" id="1.20.910.10">
    <property type="entry name" value="Heme oxygenase-like"/>
    <property type="match status" value="1"/>
</dbReference>
<accession>A0A7X3GZ58</accession>
<dbReference type="GO" id="GO:0004392">
    <property type="term" value="F:heme oxygenase (decyclizing) activity"/>
    <property type="evidence" value="ECO:0007669"/>
    <property type="project" value="InterPro"/>
</dbReference>
<dbReference type="CDD" id="cd19166">
    <property type="entry name" value="HemeO-bac"/>
    <property type="match status" value="1"/>
</dbReference>
<evidence type="ECO:0000313" key="1">
    <source>
        <dbReference type="EMBL" id="MWJ26648.1"/>
    </source>
</evidence>
<proteinExistence type="predicted"/>
<dbReference type="RefSeq" id="WP_160416894.1">
    <property type="nucleotide sequence ID" value="NZ_WTKP01000001.1"/>
</dbReference>
<dbReference type="AlphaFoldDB" id="A0A7X3GZ58"/>
<dbReference type="SUPFAM" id="SSF48613">
    <property type="entry name" value="Heme oxygenase-like"/>
    <property type="match status" value="1"/>
</dbReference>
<sequence length="203" mass="21968">MTTSILARQLRDGTRQAHQALDHHPLLQRLVTSGLTPAAYGRSLLAIHRPHVRLEACVAAGALQLGMTLSDDARVSSRTHRLEADLKALGIVPPRASALALPVAATPAILAGQCYVLEGSRLGGQVIARQVRRTLGATVPVSYFDSPQPEARWQRFLTFLDRHCLPEESPVAVAAAQHAFDDYLTALNEADETRSARHSTSES</sequence>
<dbReference type="Proteomes" id="UP000437638">
    <property type="component" value="Unassembled WGS sequence"/>
</dbReference>
<comment type="caution">
    <text evidence="1">The sequence shown here is derived from an EMBL/GenBank/DDBJ whole genome shotgun (WGS) entry which is preliminary data.</text>
</comment>
<evidence type="ECO:0008006" key="3">
    <source>
        <dbReference type="Google" id="ProtNLM"/>
    </source>
</evidence>
<name>A0A7X3GZ58_9GAMM</name>
<dbReference type="GO" id="GO:0006788">
    <property type="term" value="P:heme oxidation"/>
    <property type="evidence" value="ECO:0007669"/>
    <property type="project" value="InterPro"/>
</dbReference>
<dbReference type="InterPro" id="IPR016084">
    <property type="entry name" value="Haem_Oase-like_multi-hlx"/>
</dbReference>
<protein>
    <recommendedName>
        <fullName evidence="3">Heme oxygenase</fullName>
    </recommendedName>
</protein>
<dbReference type="EMBL" id="WTKP01000001">
    <property type="protein sequence ID" value="MWJ26648.1"/>
    <property type="molecule type" value="Genomic_DNA"/>
</dbReference>
<evidence type="ECO:0000313" key="2">
    <source>
        <dbReference type="Proteomes" id="UP000437638"/>
    </source>
</evidence>
<organism evidence="1 2">
    <name type="scientific">Vreelandella zhuhanensis</name>
    <dbReference type="NCBI Taxonomy" id="2684210"/>
    <lineage>
        <taxon>Bacteria</taxon>
        <taxon>Pseudomonadati</taxon>
        <taxon>Pseudomonadota</taxon>
        <taxon>Gammaproteobacteria</taxon>
        <taxon>Oceanospirillales</taxon>
        <taxon>Halomonadaceae</taxon>
        <taxon>Vreelandella</taxon>
    </lineage>
</organism>